<accession>A0A1G2CRC6</accession>
<organism evidence="2 3">
    <name type="scientific">Candidatus Lloydbacteria bacterium RIFCSPHIGHO2_01_FULL_41_20</name>
    <dbReference type="NCBI Taxonomy" id="1798657"/>
    <lineage>
        <taxon>Bacteria</taxon>
        <taxon>Candidatus Lloydiibacteriota</taxon>
    </lineage>
</organism>
<proteinExistence type="predicted"/>
<evidence type="ECO:0000313" key="2">
    <source>
        <dbReference type="EMBL" id="OGZ03762.1"/>
    </source>
</evidence>
<dbReference type="STRING" id="1798657.A2648_02290"/>
<reference evidence="2 3" key="1">
    <citation type="journal article" date="2016" name="Nat. Commun.">
        <title>Thousands of microbial genomes shed light on interconnected biogeochemical processes in an aquifer system.</title>
        <authorList>
            <person name="Anantharaman K."/>
            <person name="Brown C.T."/>
            <person name="Hug L.A."/>
            <person name="Sharon I."/>
            <person name="Castelle C.J."/>
            <person name="Probst A.J."/>
            <person name="Thomas B.C."/>
            <person name="Singh A."/>
            <person name="Wilkins M.J."/>
            <person name="Karaoz U."/>
            <person name="Brodie E.L."/>
            <person name="Williams K.H."/>
            <person name="Hubbard S.S."/>
            <person name="Banfield J.F."/>
        </authorList>
    </citation>
    <scope>NUCLEOTIDE SEQUENCE [LARGE SCALE GENOMIC DNA]</scope>
</reference>
<gene>
    <name evidence="2" type="ORF">A2648_02290</name>
</gene>
<comment type="caution">
    <text evidence="2">The sequence shown here is derived from an EMBL/GenBank/DDBJ whole genome shotgun (WGS) entry which is preliminary data.</text>
</comment>
<protein>
    <submittedName>
        <fullName evidence="2">Uncharacterized protein</fullName>
    </submittedName>
</protein>
<name>A0A1G2CRC6_9BACT</name>
<dbReference type="Proteomes" id="UP000178841">
    <property type="component" value="Unassembled WGS sequence"/>
</dbReference>
<evidence type="ECO:0000256" key="1">
    <source>
        <dbReference type="SAM" id="MobiDB-lite"/>
    </source>
</evidence>
<dbReference type="AlphaFoldDB" id="A0A1G2CRC6"/>
<evidence type="ECO:0000313" key="3">
    <source>
        <dbReference type="Proteomes" id="UP000178841"/>
    </source>
</evidence>
<dbReference type="EMBL" id="MHLH01000015">
    <property type="protein sequence ID" value="OGZ03762.1"/>
    <property type="molecule type" value="Genomic_DNA"/>
</dbReference>
<sequence>MDRFVAYTHVETRTGMGQLVEVACPTGDVQKVKDFFLTSVREVDLPETHSLNVSHGGFGRYTRYDITQHKYAGGGGGYIEVLEIKNPPEGRQGIVINEWNGYDGGVFTEWKTVADAVAAWEATWSGRRSETVYPTMKGFIRRVVCGALSPWFYAIGEEELIGDYALPHGLEDDPVYRLGRKFVVQNGEGDAEIKTCMGTRFYEEDLDEVGYRRKSKLRVRIVYWHDGSIWRGNTEGAGGEPRPLRDDQLWIVKAMVEFNKLLSGRTAEFSVNFIDGGKFVGRFVEAKTPKERKKFHGAGNYLLSVRVIGETKVRKGWVYDFNPTAEDPDILAHVARKLRTQGKEIERLEVKKHKPKKGGKKWVGVYLKPPTPPA</sequence>
<feature type="region of interest" description="Disordered" evidence="1">
    <location>
        <begin position="354"/>
        <end position="374"/>
    </location>
</feature>